<dbReference type="InterPro" id="IPR050261">
    <property type="entry name" value="FrsA_esterase"/>
</dbReference>
<accession>A0A853BHR5</accession>
<dbReference type="AlphaFoldDB" id="A0A853BHR5"/>
<evidence type="ECO:0000313" key="4">
    <source>
        <dbReference type="EMBL" id="NYI94076.1"/>
    </source>
</evidence>
<evidence type="ECO:0000256" key="2">
    <source>
        <dbReference type="ARBA" id="ARBA00022801"/>
    </source>
</evidence>
<dbReference type="InterPro" id="IPR029058">
    <property type="entry name" value="AB_hydrolase_fold"/>
</dbReference>
<protein>
    <submittedName>
        <fullName evidence="4">Dienelactone hydrolase</fullName>
    </submittedName>
</protein>
<evidence type="ECO:0000259" key="3">
    <source>
        <dbReference type="Pfam" id="PF01738"/>
    </source>
</evidence>
<comment type="similarity">
    <text evidence="1">Belongs to the AB hydrolase superfamily.</text>
</comment>
<dbReference type="Pfam" id="PF01738">
    <property type="entry name" value="DLH"/>
    <property type="match status" value="1"/>
</dbReference>
<feature type="domain" description="Dienelactone hydrolase" evidence="3">
    <location>
        <begin position="20"/>
        <end position="198"/>
    </location>
</feature>
<comment type="caution">
    <text evidence="4">The sequence shown here is derived from an EMBL/GenBank/DDBJ whole genome shotgun (WGS) entry which is preliminary data.</text>
</comment>
<proteinExistence type="inferred from homology"/>
<reference evidence="4 5" key="1">
    <citation type="submission" date="2020-07" db="EMBL/GenBank/DDBJ databases">
        <title>Sequencing the genomes of 1000 actinobacteria strains.</title>
        <authorList>
            <person name="Klenk H.-P."/>
        </authorList>
    </citation>
    <scope>NUCLEOTIDE SEQUENCE [LARGE SCALE GENOMIC DNA]</scope>
    <source>
        <strain evidence="4 5">DSM 45927</strain>
    </source>
</reference>
<organism evidence="4 5">
    <name type="scientific">Streptomonospora nanhaiensis</name>
    <dbReference type="NCBI Taxonomy" id="1323731"/>
    <lineage>
        <taxon>Bacteria</taxon>
        <taxon>Bacillati</taxon>
        <taxon>Actinomycetota</taxon>
        <taxon>Actinomycetes</taxon>
        <taxon>Streptosporangiales</taxon>
        <taxon>Nocardiopsidaceae</taxon>
        <taxon>Streptomonospora</taxon>
    </lineage>
</organism>
<evidence type="ECO:0000256" key="1">
    <source>
        <dbReference type="ARBA" id="ARBA00008645"/>
    </source>
</evidence>
<dbReference type="Proteomes" id="UP000575985">
    <property type="component" value="Unassembled WGS sequence"/>
</dbReference>
<dbReference type="GO" id="GO:0052689">
    <property type="term" value="F:carboxylic ester hydrolase activity"/>
    <property type="evidence" value="ECO:0007669"/>
    <property type="project" value="UniProtKB-ARBA"/>
</dbReference>
<dbReference type="PANTHER" id="PTHR22946:SF9">
    <property type="entry name" value="POLYKETIDE TRANSFERASE AF380"/>
    <property type="match status" value="1"/>
</dbReference>
<evidence type="ECO:0000313" key="5">
    <source>
        <dbReference type="Proteomes" id="UP000575985"/>
    </source>
</evidence>
<name>A0A853BHR5_9ACTN</name>
<gene>
    <name evidence="4" type="ORF">HNR12_000353</name>
</gene>
<dbReference type="Gene3D" id="3.40.50.1820">
    <property type="entry name" value="alpha/beta hydrolase"/>
    <property type="match status" value="1"/>
</dbReference>
<keyword evidence="5" id="KW-1185">Reference proteome</keyword>
<dbReference type="RefSeq" id="WP_179765794.1">
    <property type="nucleotide sequence ID" value="NZ_JACCFO010000001.1"/>
</dbReference>
<dbReference type="PANTHER" id="PTHR22946">
    <property type="entry name" value="DIENELACTONE HYDROLASE DOMAIN-CONTAINING PROTEIN-RELATED"/>
    <property type="match status" value="1"/>
</dbReference>
<dbReference type="InterPro" id="IPR002925">
    <property type="entry name" value="Dienelactn_hydro"/>
</dbReference>
<sequence>MDVRTVAVREGDAEITGDLVAGPEAAGVVLFAHGSGSSRHSPRNRQVAEALNKAGFATLLVDLLTEPEERADRADGRYRFDIPLLTRRLTAAVDWLARDPATASLDVGLFGASTGAAAALCAAARRPDRVAAVVSRGGRVDLAEEALDDLAAPVLLIAGSADEPIVRVSFAATERLHVQCEVHLVPDATHLFEEPGALEQVTGAAMTWFRDRLGRR</sequence>
<dbReference type="SUPFAM" id="SSF53474">
    <property type="entry name" value="alpha/beta-Hydrolases"/>
    <property type="match status" value="1"/>
</dbReference>
<keyword evidence="2 4" id="KW-0378">Hydrolase</keyword>
<dbReference type="EMBL" id="JACCFO010000001">
    <property type="protein sequence ID" value="NYI94076.1"/>
    <property type="molecule type" value="Genomic_DNA"/>
</dbReference>